<organism evidence="2 3">
    <name type="scientific">Lophiostoma macrostomum CBS 122681</name>
    <dbReference type="NCBI Taxonomy" id="1314788"/>
    <lineage>
        <taxon>Eukaryota</taxon>
        <taxon>Fungi</taxon>
        <taxon>Dikarya</taxon>
        <taxon>Ascomycota</taxon>
        <taxon>Pezizomycotina</taxon>
        <taxon>Dothideomycetes</taxon>
        <taxon>Pleosporomycetidae</taxon>
        <taxon>Pleosporales</taxon>
        <taxon>Lophiostomataceae</taxon>
        <taxon>Lophiostoma</taxon>
    </lineage>
</organism>
<feature type="region of interest" description="Disordered" evidence="1">
    <location>
        <begin position="322"/>
        <end position="400"/>
    </location>
</feature>
<dbReference type="EMBL" id="MU004482">
    <property type="protein sequence ID" value="KAF2649697.1"/>
    <property type="molecule type" value="Genomic_DNA"/>
</dbReference>
<evidence type="ECO:0000313" key="2">
    <source>
        <dbReference type="EMBL" id="KAF2649697.1"/>
    </source>
</evidence>
<sequence length="506" mass="57232">MVLEHHTNHRTAQTDDWNTIIKDDDDFCDLKALAQGFVEVMSKGPEPAKAAPEYRENPGLLNFHQPPPGWDPKNITPVGYQDVREAHHGLGQGTPDIPFTELLRGVTKIPTGDDAADLTRAIAWAAAAELRSGKVYMFPKDLPEVIAQAGVAKRNAFRADGEVVARFKRHYVEVYKLNPDRPTTRRELWPGFADKEKRSCYDAAPHEHKWKVEHAEIVQKAADLLPVEARHIFYTIHKPDPWLHPDTEHLNTGKPHPYSDFISDTPIDAHVDDADFIAVVMSTRAKATKEGTPTGGPPAPTNHRWSYGDYNPLLIERLRQRSGATQKKEPEQAETAPDDGKGSDTEEDDSMAIEHEQKMQKEREEKQKKKREEQRMMPPPKLPARARARRVAQTTGGKQVQKRIYRVAKQPSAAKQIPKSSATRKARPAWDIPPLFLADPKRYREITKDFPSERAETDLGWPKGLGDWTVPASTSWTKVKQLAWELEKEATGGQPTWTDQLWLSPF</sequence>
<keyword evidence="3" id="KW-1185">Reference proteome</keyword>
<reference evidence="2" key="1">
    <citation type="journal article" date="2020" name="Stud. Mycol.">
        <title>101 Dothideomycetes genomes: a test case for predicting lifestyles and emergence of pathogens.</title>
        <authorList>
            <person name="Haridas S."/>
            <person name="Albert R."/>
            <person name="Binder M."/>
            <person name="Bloem J."/>
            <person name="Labutti K."/>
            <person name="Salamov A."/>
            <person name="Andreopoulos B."/>
            <person name="Baker S."/>
            <person name="Barry K."/>
            <person name="Bills G."/>
            <person name="Bluhm B."/>
            <person name="Cannon C."/>
            <person name="Castanera R."/>
            <person name="Culley D."/>
            <person name="Daum C."/>
            <person name="Ezra D."/>
            <person name="Gonzalez J."/>
            <person name="Henrissat B."/>
            <person name="Kuo A."/>
            <person name="Liang C."/>
            <person name="Lipzen A."/>
            <person name="Lutzoni F."/>
            <person name="Magnuson J."/>
            <person name="Mondo S."/>
            <person name="Nolan M."/>
            <person name="Ohm R."/>
            <person name="Pangilinan J."/>
            <person name="Park H.-J."/>
            <person name="Ramirez L."/>
            <person name="Alfaro M."/>
            <person name="Sun H."/>
            <person name="Tritt A."/>
            <person name="Yoshinaga Y."/>
            <person name="Zwiers L.-H."/>
            <person name="Turgeon B."/>
            <person name="Goodwin S."/>
            <person name="Spatafora J."/>
            <person name="Crous P."/>
            <person name="Grigoriev I."/>
        </authorList>
    </citation>
    <scope>NUCLEOTIDE SEQUENCE</scope>
    <source>
        <strain evidence="2">CBS 122681</strain>
    </source>
</reference>
<evidence type="ECO:0000256" key="1">
    <source>
        <dbReference type="SAM" id="MobiDB-lite"/>
    </source>
</evidence>
<protein>
    <submittedName>
        <fullName evidence="2">Uncharacterized protein</fullName>
    </submittedName>
</protein>
<accession>A0A6A6SRP6</accession>
<dbReference type="AlphaFoldDB" id="A0A6A6SRP6"/>
<dbReference type="Proteomes" id="UP000799324">
    <property type="component" value="Unassembled WGS sequence"/>
</dbReference>
<evidence type="ECO:0000313" key="3">
    <source>
        <dbReference type="Proteomes" id="UP000799324"/>
    </source>
</evidence>
<gene>
    <name evidence="2" type="ORF">K491DRAFT_172621</name>
</gene>
<proteinExistence type="predicted"/>
<feature type="region of interest" description="Disordered" evidence="1">
    <location>
        <begin position="286"/>
        <end position="308"/>
    </location>
</feature>
<feature type="compositionally biased region" description="Basic and acidic residues" evidence="1">
    <location>
        <begin position="352"/>
        <end position="375"/>
    </location>
</feature>
<name>A0A6A6SRP6_9PLEO</name>